<name>A0A017SCQ1_ASPRC</name>
<comment type="subcellular location">
    <subcellularLocation>
        <location evidence="1">Membrane</location>
        <topology evidence="1">Multi-pass membrane protein</topology>
    </subcellularLocation>
</comment>
<dbReference type="Proteomes" id="UP000019804">
    <property type="component" value="Unassembled WGS sequence"/>
</dbReference>
<protein>
    <submittedName>
        <fullName evidence="6">Uncharacterized protein</fullName>
    </submittedName>
</protein>
<dbReference type="PANTHER" id="PTHR48022">
    <property type="entry name" value="PLASTIDIC GLUCOSE TRANSPORTER 4"/>
    <property type="match status" value="1"/>
</dbReference>
<reference evidence="7" key="1">
    <citation type="journal article" date="2014" name="Nat. Commun.">
        <title>Genomic adaptations of the halophilic Dead Sea filamentous fungus Eurotium rubrum.</title>
        <authorList>
            <person name="Kis-Papo T."/>
            <person name="Weig A.R."/>
            <person name="Riley R."/>
            <person name="Persoh D."/>
            <person name="Salamov A."/>
            <person name="Sun H."/>
            <person name="Lipzen A."/>
            <person name="Wasser S.P."/>
            <person name="Rambold G."/>
            <person name="Grigoriev I.V."/>
            <person name="Nevo E."/>
        </authorList>
    </citation>
    <scope>NUCLEOTIDE SEQUENCE [LARGE SCALE GENOMIC DNA]</scope>
    <source>
        <strain evidence="7">CBS 135680</strain>
    </source>
</reference>
<dbReference type="SUPFAM" id="SSF103473">
    <property type="entry name" value="MFS general substrate transporter"/>
    <property type="match status" value="1"/>
</dbReference>
<organism evidence="6 7">
    <name type="scientific">Aspergillus ruber (strain CBS 135680)</name>
    <dbReference type="NCBI Taxonomy" id="1388766"/>
    <lineage>
        <taxon>Eukaryota</taxon>
        <taxon>Fungi</taxon>
        <taxon>Dikarya</taxon>
        <taxon>Ascomycota</taxon>
        <taxon>Pezizomycotina</taxon>
        <taxon>Eurotiomycetes</taxon>
        <taxon>Eurotiomycetidae</taxon>
        <taxon>Eurotiales</taxon>
        <taxon>Aspergillaceae</taxon>
        <taxon>Aspergillus</taxon>
        <taxon>Aspergillus subgen. Aspergillus</taxon>
    </lineage>
</organism>
<evidence type="ECO:0000313" key="7">
    <source>
        <dbReference type="Proteomes" id="UP000019804"/>
    </source>
</evidence>
<keyword evidence="3 5" id="KW-1133">Transmembrane helix</keyword>
<keyword evidence="7" id="KW-1185">Reference proteome</keyword>
<accession>A0A017SCQ1</accession>
<keyword evidence="2 5" id="KW-0812">Transmembrane</keyword>
<sequence>MEPLALPMSDSKGARDLLGLPPRWKEWRDPFSLDWDEGFDDGCPQVLGQLAKTQHLVQAVDVRSVQGSKVHETSLVNILGVTRWSWVAATACPGGFVYGFAANALTGTLSQTTFIKKLLSTPDKASRQESSGLEGKSFSCFFPSIGLMIFFFRFLGGAFVGPLLQAPLANKFRRQIANAATLVTVIILGALQAGLLMLGCSLLRCALHHRACSVAPCFIILTAIGVLHLVSLCFIPESPRWLMKQGRDDEATRVLEYLRRTKHDPMAAFTHGEAKQIKAQVEAEENTPSGSLHILRTSSHRKCTLWGILLWAMAQSTGIMAIGNLISVLMNSA</sequence>
<dbReference type="GO" id="GO:0005351">
    <property type="term" value="F:carbohydrate:proton symporter activity"/>
    <property type="evidence" value="ECO:0007669"/>
    <property type="project" value="TreeGrafter"/>
</dbReference>
<dbReference type="HOGENOM" id="CLU_834140_0_0_1"/>
<evidence type="ECO:0000313" key="6">
    <source>
        <dbReference type="EMBL" id="EYE94828.1"/>
    </source>
</evidence>
<dbReference type="EMBL" id="KK088424">
    <property type="protein sequence ID" value="EYE94828.1"/>
    <property type="molecule type" value="Genomic_DNA"/>
</dbReference>
<feature type="transmembrane region" description="Helical" evidence="5">
    <location>
        <begin position="141"/>
        <end position="164"/>
    </location>
</feature>
<dbReference type="AlphaFoldDB" id="A0A017SCQ1"/>
<feature type="transmembrane region" description="Helical" evidence="5">
    <location>
        <begin position="176"/>
        <end position="198"/>
    </location>
</feature>
<dbReference type="InterPro" id="IPR005828">
    <property type="entry name" value="MFS_sugar_transport-like"/>
</dbReference>
<feature type="transmembrane region" description="Helical" evidence="5">
    <location>
        <begin position="213"/>
        <end position="235"/>
    </location>
</feature>
<dbReference type="GeneID" id="63695304"/>
<keyword evidence="4 5" id="KW-0472">Membrane</keyword>
<dbReference type="OrthoDB" id="6612291at2759"/>
<dbReference type="PANTHER" id="PTHR48022:SF30">
    <property type="entry name" value="MAJOR FACILITATOR SUPERFAMILY (MFS) PROFILE DOMAIN-CONTAINING PROTEIN"/>
    <property type="match status" value="1"/>
</dbReference>
<evidence type="ECO:0000256" key="4">
    <source>
        <dbReference type="ARBA" id="ARBA00023136"/>
    </source>
</evidence>
<dbReference type="RefSeq" id="XP_040638516.1">
    <property type="nucleotide sequence ID" value="XM_040780180.1"/>
</dbReference>
<dbReference type="STRING" id="1388766.A0A017SCQ1"/>
<gene>
    <name evidence="6" type="ORF">EURHEDRAFT_402941</name>
</gene>
<evidence type="ECO:0000256" key="1">
    <source>
        <dbReference type="ARBA" id="ARBA00004141"/>
    </source>
</evidence>
<dbReference type="Pfam" id="PF00083">
    <property type="entry name" value="Sugar_tr"/>
    <property type="match status" value="1"/>
</dbReference>
<dbReference type="InterPro" id="IPR050360">
    <property type="entry name" value="MFS_Sugar_Transporters"/>
</dbReference>
<proteinExistence type="predicted"/>
<dbReference type="Gene3D" id="1.20.1250.20">
    <property type="entry name" value="MFS general substrate transporter like domains"/>
    <property type="match status" value="1"/>
</dbReference>
<dbReference type="GO" id="GO:0016020">
    <property type="term" value="C:membrane"/>
    <property type="evidence" value="ECO:0007669"/>
    <property type="project" value="UniProtKB-SubCell"/>
</dbReference>
<feature type="transmembrane region" description="Helical" evidence="5">
    <location>
        <begin position="305"/>
        <end position="330"/>
    </location>
</feature>
<evidence type="ECO:0000256" key="5">
    <source>
        <dbReference type="SAM" id="Phobius"/>
    </source>
</evidence>
<evidence type="ECO:0000256" key="3">
    <source>
        <dbReference type="ARBA" id="ARBA00022989"/>
    </source>
</evidence>
<evidence type="ECO:0000256" key="2">
    <source>
        <dbReference type="ARBA" id="ARBA00022692"/>
    </source>
</evidence>
<dbReference type="InterPro" id="IPR036259">
    <property type="entry name" value="MFS_trans_sf"/>
</dbReference>